<comment type="caution">
    <text evidence="2">The sequence shown here is derived from an EMBL/GenBank/DDBJ whole genome shotgun (WGS) entry which is preliminary data.</text>
</comment>
<dbReference type="InterPro" id="IPR012902">
    <property type="entry name" value="N_methyl_site"/>
</dbReference>
<keyword evidence="1" id="KW-0472">Membrane</keyword>
<dbReference type="Proteomes" id="UP000474042">
    <property type="component" value="Unassembled WGS sequence"/>
</dbReference>
<keyword evidence="1" id="KW-0812">Transmembrane</keyword>
<dbReference type="Pfam" id="PF07963">
    <property type="entry name" value="N_methyl"/>
    <property type="match status" value="1"/>
</dbReference>
<proteinExistence type="predicted"/>
<organism evidence="2 3">
    <name type="scientific">Clostridium butyricum</name>
    <dbReference type="NCBI Taxonomy" id="1492"/>
    <lineage>
        <taxon>Bacteria</taxon>
        <taxon>Bacillati</taxon>
        <taxon>Bacillota</taxon>
        <taxon>Clostridia</taxon>
        <taxon>Eubacteriales</taxon>
        <taxon>Clostridiaceae</taxon>
        <taxon>Clostridium</taxon>
    </lineage>
</organism>
<dbReference type="PROSITE" id="PS00409">
    <property type="entry name" value="PROKAR_NTER_METHYL"/>
    <property type="match status" value="1"/>
</dbReference>
<evidence type="ECO:0000256" key="1">
    <source>
        <dbReference type="SAM" id="Phobius"/>
    </source>
</evidence>
<accession>A0A6L9ENC5</accession>
<name>A0A6L9ENC5_CLOBU</name>
<dbReference type="AlphaFoldDB" id="A0A6L9ENC5"/>
<feature type="transmembrane region" description="Helical" evidence="1">
    <location>
        <begin position="12"/>
        <end position="34"/>
    </location>
</feature>
<dbReference type="EMBL" id="WOFV02000019">
    <property type="protein sequence ID" value="NAS17814.1"/>
    <property type="molecule type" value="Genomic_DNA"/>
</dbReference>
<protein>
    <submittedName>
        <fullName evidence="2">Prepilin-type N-terminal cleavage/methylation domain-containing protein</fullName>
    </submittedName>
</protein>
<sequence length="285" mass="32280">MKFIKRKKQGFTLIEVAIGLTIGSMLIGGVYAMVISSLRNTSTNEVRQTSALFTQQLMEELKGSTVEVDKDYKVNGFENLSDVEEDGDNWKAEKDGYKAEIEINKNSVVIGEKESNGSDEDKSFCANLEIDDDFKINNENLISDSDQDTDHVVINIVASINKYNQFEVSFRDKSSKELYTITSDKINEESISLKLNFQKCNLEKDIDINIFNQTDKKLLLAVYKNKNINLQVNNKVGQLSFIDNQSNEQNEYTQLYDITIKVSKDGKDILKTESSQNLNVDMVGD</sequence>
<keyword evidence="1" id="KW-1133">Transmembrane helix</keyword>
<gene>
    <name evidence="2" type="ORF">GND98_007980</name>
</gene>
<evidence type="ECO:0000313" key="3">
    <source>
        <dbReference type="Proteomes" id="UP000474042"/>
    </source>
</evidence>
<evidence type="ECO:0000313" key="2">
    <source>
        <dbReference type="EMBL" id="NAS17814.1"/>
    </source>
</evidence>
<reference evidence="2 3" key="1">
    <citation type="submission" date="2020-01" db="EMBL/GenBank/DDBJ databases">
        <title>Genome sequence of a 1,3-propanediol producer, Clostridium butyricum S3.</title>
        <authorList>
            <person name="Zhou J."/>
        </authorList>
    </citation>
    <scope>NUCLEOTIDE SEQUENCE [LARGE SCALE GENOMIC DNA]</scope>
    <source>
        <strain evidence="2 3">S3</strain>
    </source>
</reference>
<dbReference type="NCBIfam" id="TIGR02532">
    <property type="entry name" value="IV_pilin_GFxxxE"/>
    <property type="match status" value="1"/>
</dbReference>